<reference evidence="1 2" key="1">
    <citation type="journal article" date="2014" name="Int. J. Syst. Evol. Microbiol.">
        <title>Complete genome sequence of Corynebacterium casei LMG S-19264T (=DSM 44701T), isolated from a smear-ripened cheese.</title>
        <authorList>
            <consortium name="US DOE Joint Genome Institute (JGI-PGF)"/>
            <person name="Walter F."/>
            <person name="Albersmeier A."/>
            <person name="Kalinowski J."/>
            <person name="Ruckert C."/>
        </authorList>
    </citation>
    <scope>NUCLEOTIDE SEQUENCE [LARGE SCALE GENOMIC DNA]</scope>
    <source>
        <strain evidence="1 2">KCTC 23968</strain>
    </source>
</reference>
<evidence type="ECO:0000313" key="1">
    <source>
        <dbReference type="EMBL" id="GGX58613.1"/>
    </source>
</evidence>
<evidence type="ECO:0000313" key="2">
    <source>
        <dbReference type="Proteomes" id="UP000600865"/>
    </source>
</evidence>
<dbReference type="Pfam" id="PF09365">
    <property type="entry name" value="DUF2461"/>
    <property type="match status" value="1"/>
</dbReference>
<keyword evidence="2" id="KW-1185">Reference proteome</keyword>
<dbReference type="RefSeq" id="WP_189580872.1">
    <property type="nucleotide sequence ID" value="NZ_BMYV01000001.1"/>
</dbReference>
<organism evidence="1 2">
    <name type="scientific">Litorimonas cladophorae</name>
    <dbReference type="NCBI Taxonomy" id="1220491"/>
    <lineage>
        <taxon>Bacteria</taxon>
        <taxon>Pseudomonadati</taxon>
        <taxon>Pseudomonadota</taxon>
        <taxon>Alphaproteobacteria</taxon>
        <taxon>Maricaulales</taxon>
        <taxon>Robiginitomaculaceae</taxon>
    </lineage>
</organism>
<dbReference type="InterPro" id="IPR015996">
    <property type="entry name" value="UCP028451"/>
</dbReference>
<proteinExistence type="predicted"/>
<dbReference type="AlphaFoldDB" id="A0A918KC88"/>
<protein>
    <submittedName>
        <fullName evidence="1">TIGR02453 family protein</fullName>
    </submittedName>
</protein>
<dbReference type="PANTHER" id="PTHR36452:SF1">
    <property type="entry name" value="DUF2461 DOMAIN-CONTAINING PROTEIN"/>
    <property type="match status" value="1"/>
</dbReference>
<dbReference type="PANTHER" id="PTHR36452">
    <property type="entry name" value="CHROMOSOME 12, WHOLE GENOME SHOTGUN SEQUENCE"/>
    <property type="match status" value="1"/>
</dbReference>
<dbReference type="PIRSF" id="PIRSF028451">
    <property type="entry name" value="UCP028451"/>
    <property type="match status" value="1"/>
</dbReference>
<dbReference type="InterPro" id="IPR012808">
    <property type="entry name" value="CHP02453"/>
</dbReference>
<sequence>MGIGFSAQTFQLLEGIRDNNNREWFHANKAEIKEHCQDPFAFLLVCATQELSDHSVRLSGGKQTMFRLNRDVRFAKNKDPYNYHVSGTLTRSGLKNEQGGLVYLRLDPSGGRLGAGYFGLTAKRMGPIRDRILEDPDRFKTLVEDLAKHDLEFGTESSLTNMPRGFTDKADHELAWALRMKNFMVTRPMKRNDWKGDGVVETVVDFVKATTAVLEFGLVSVDKPKV</sequence>
<comment type="caution">
    <text evidence="1">The sequence shown here is derived from an EMBL/GenBank/DDBJ whole genome shotgun (WGS) entry which is preliminary data.</text>
</comment>
<dbReference type="NCBIfam" id="TIGR02453">
    <property type="entry name" value="TIGR02453 family protein"/>
    <property type="match status" value="1"/>
</dbReference>
<dbReference type="EMBL" id="BMYV01000001">
    <property type="protein sequence ID" value="GGX58613.1"/>
    <property type="molecule type" value="Genomic_DNA"/>
</dbReference>
<accession>A0A918KC88</accession>
<name>A0A918KC88_9PROT</name>
<gene>
    <name evidence="1" type="ORF">GCM10011309_04970</name>
</gene>
<dbReference type="Proteomes" id="UP000600865">
    <property type="component" value="Unassembled WGS sequence"/>
</dbReference>